<dbReference type="Pfam" id="PF13402">
    <property type="entry name" value="Peptidase_M60"/>
    <property type="match status" value="1"/>
</dbReference>
<accession>A0A174H0T5</accession>
<dbReference type="PANTHER" id="PTHR15730:SF5">
    <property type="entry name" value="SI:CH211-210B2.2-RELATED"/>
    <property type="match status" value="1"/>
</dbReference>
<dbReference type="Gene3D" id="2.60.120.260">
    <property type="entry name" value="Galactose-binding domain-like"/>
    <property type="match status" value="1"/>
</dbReference>
<dbReference type="Gene3D" id="2.60.120.1250">
    <property type="entry name" value="Peptidase M60, enhancin-like domain 1"/>
    <property type="match status" value="1"/>
</dbReference>
<dbReference type="Pfam" id="PF18630">
    <property type="entry name" value="Peptidase_M60_C"/>
    <property type="match status" value="1"/>
</dbReference>
<dbReference type="SUPFAM" id="SSF49785">
    <property type="entry name" value="Galactose-binding domain-like"/>
    <property type="match status" value="1"/>
</dbReference>
<dbReference type="SMART" id="SM01276">
    <property type="entry name" value="M60-like"/>
    <property type="match status" value="1"/>
</dbReference>
<dbReference type="EMBL" id="CZAI01000001">
    <property type="protein sequence ID" value="CUO67027.1"/>
    <property type="molecule type" value="Genomic_DNA"/>
</dbReference>
<dbReference type="Gene3D" id="1.10.390.30">
    <property type="entry name" value="Peptidase M60, enhancin-like domain 3"/>
    <property type="match status" value="1"/>
</dbReference>
<evidence type="ECO:0000313" key="2">
    <source>
        <dbReference type="EMBL" id="CUO67027.1"/>
    </source>
</evidence>
<dbReference type="Proteomes" id="UP000095657">
    <property type="component" value="Unassembled WGS sequence"/>
</dbReference>
<dbReference type="AlphaFoldDB" id="A0A174H0T5"/>
<sequence length="857" mass="98072">MKNSGYCLSLICLFISLCIYGCKDNAEESITEIFEIATEYLIQNFSKDAANVSISITTNLNVDNWEAKVTDKWLRATQFKNSLKISVDANIGSNRRTANVKVSSATKHYTITVTQYSASDIVIEEDIQVKPYAGKASEEETDPDRSIEHSFDDKFIADGGVPYHSKWGQSADFPVILEYYFEGNTDIDYFIYHTNSGNGTFGKFNVYTQTKENTEYVHQGSYDFNMRNSPSIASLKTPVKATKVKFEVHSGKNGYVSCDEMQFFKKNKKNTLEEQLLTVFTDITCSEIKPDVTQEQIEALPEFFIQTASALKDDSYNKWEKEFRIREYCPYSSADEWADKLMTRKYGDLDNPTGIYVNEGDEVVVLVGDTHGQSISIQNIGEETSKGYAQTSVNGDIYPLKEGVNKLTAKQTGMLFVMYNTNIQNPDAQPIKIHIPLGGGKVCGFFSLKEHQTNEKYKELIDKADYKYFCVIGNAIILYFHHKQLKAAVPYDILSSIELWDNMIQWQQELMGIEDVYPKQMNNHIFAISPEGGYMWASEGRIGFVYTVLGDILRKSYLMASRNSWGPAHEIGHVHQGAINWASTTESSNNLFSNYTIYKFGQNCSRGTELAVPEYAANVKKATLVFRRCVENKAWCDFGTDYQGEDPEMHARMNWQLWNYYHRCGYNPQFFPTLFKLMRENRVSTQDPGENQMMYARMACRAANENLTDFFERWGFFVPISMKVNQYGTYNYIVTDAMIKETKEFMKQFPAPKHAFYYLEDRKKGDPGLDTTPPDVGYFTQFAEDMKITKQITYTISGHQVNVQNGEQAVAFEIKENDNLKYFGTSFQFEIPNTISPDRVKLYAVQADGVRIEMTRK</sequence>
<dbReference type="Gene3D" id="2.60.40.10">
    <property type="entry name" value="Immunoglobulins"/>
    <property type="match status" value="1"/>
</dbReference>
<dbReference type="InterPro" id="IPR024361">
    <property type="entry name" value="BACON"/>
</dbReference>
<organism evidence="2 3">
    <name type="scientific">Bacteroides caccae</name>
    <dbReference type="NCBI Taxonomy" id="47678"/>
    <lineage>
        <taxon>Bacteria</taxon>
        <taxon>Pseudomonadati</taxon>
        <taxon>Bacteroidota</taxon>
        <taxon>Bacteroidia</taxon>
        <taxon>Bacteroidales</taxon>
        <taxon>Bacteroidaceae</taxon>
        <taxon>Bacteroides</taxon>
    </lineage>
</organism>
<keyword evidence="2" id="KW-0449">Lipoprotein</keyword>
<name>A0A174H0T5_9BACE</name>
<dbReference type="PROSITE" id="PS51723">
    <property type="entry name" value="PEPTIDASE_M60"/>
    <property type="match status" value="1"/>
</dbReference>
<proteinExistence type="predicted"/>
<dbReference type="PANTHER" id="PTHR15730">
    <property type="entry name" value="EXPERIMENTAL AUTOIMMUNE PROSTATITIS ANTIGEN 2-RELATED"/>
    <property type="match status" value="1"/>
</dbReference>
<dbReference type="CDD" id="cd14948">
    <property type="entry name" value="BACON"/>
    <property type="match status" value="1"/>
</dbReference>
<dbReference type="InterPro" id="IPR051244">
    <property type="entry name" value="TCAF"/>
</dbReference>
<dbReference type="Pfam" id="PF13004">
    <property type="entry name" value="BACON"/>
    <property type="match status" value="1"/>
</dbReference>
<gene>
    <name evidence="2" type="ORF">ERS852494_00470</name>
</gene>
<dbReference type="RefSeq" id="WP_070100365.1">
    <property type="nucleotide sequence ID" value="NZ_CZAI01000001.1"/>
</dbReference>
<evidence type="ECO:0000259" key="1">
    <source>
        <dbReference type="PROSITE" id="PS51723"/>
    </source>
</evidence>
<dbReference type="STRING" id="47678.ERS852494_00470"/>
<dbReference type="Gene3D" id="3.40.390.80">
    <property type="entry name" value="Peptidase M60, enhancin-like domain 2"/>
    <property type="match status" value="1"/>
</dbReference>
<reference evidence="2 3" key="1">
    <citation type="submission" date="2015-09" db="EMBL/GenBank/DDBJ databases">
        <authorList>
            <consortium name="Pathogen Informatics"/>
        </authorList>
    </citation>
    <scope>NUCLEOTIDE SEQUENCE [LARGE SCALE GENOMIC DNA]</scope>
    <source>
        <strain evidence="2 3">2789STDY5834880</strain>
    </source>
</reference>
<dbReference type="InterPro" id="IPR008979">
    <property type="entry name" value="Galactose-bd-like_sf"/>
</dbReference>
<protein>
    <submittedName>
        <fullName evidence="2">Putative lipoprotein</fullName>
    </submittedName>
</protein>
<feature type="domain" description="Peptidase M60" evidence="1">
    <location>
        <begin position="348"/>
        <end position="662"/>
    </location>
</feature>
<dbReference type="InterPro" id="IPR042279">
    <property type="entry name" value="Pep_M60_3"/>
</dbReference>
<dbReference type="InterPro" id="IPR031161">
    <property type="entry name" value="Peptidase_M60_dom"/>
</dbReference>
<evidence type="ECO:0000313" key="3">
    <source>
        <dbReference type="Proteomes" id="UP000095657"/>
    </source>
</evidence>
<dbReference type="InterPro" id="IPR041333">
    <property type="entry name" value="M60_C"/>
</dbReference>
<dbReference type="InterPro" id="IPR013783">
    <property type="entry name" value="Ig-like_fold"/>
</dbReference>